<keyword evidence="2" id="KW-1185">Reference proteome</keyword>
<sequence length="53" mass="5924">MTGKVPVFMQIAWFDLHLLLHAAGPVRPPLSKCTAVLHRELHRPSRCVHVVAS</sequence>
<dbReference type="Proteomes" id="UP000184096">
    <property type="component" value="Chromosome I"/>
</dbReference>
<evidence type="ECO:0000313" key="1">
    <source>
        <dbReference type="EMBL" id="SHN61304.1"/>
    </source>
</evidence>
<evidence type="ECO:0000313" key="2">
    <source>
        <dbReference type="Proteomes" id="UP000184096"/>
    </source>
</evidence>
<proteinExistence type="predicted"/>
<dbReference type="AlphaFoldDB" id="A0A1M7SSD1"/>
<organism evidence="1 2">
    <name type="scientific">Bradyrhizobium erythrophlei</name>
    <dbReference type="NCBI Taxonomy" id="1437360"/>
    <lineage>
        <taxon>Bacteria</taxon>
        <taxon>Pseudomonadati</taxon>
        <taxon>Pseudomonadota</taxon>
        <taxon>Alphaproteobacteria</taxon>
        <taxon>Hyphomicrobiales</taxon>
        <taxon>Nitrobacteraceae</taxon>
        <taxon>Bradyrhizobium</taxon>
    </lineage>
</organism>
<protein>
    <submittedName>
        <fullName evidence="1">Uncharacterized protein</fullName>
    </submittedName>
</protein>
<dbReference type="EMBL" id="LT670849">
    <property type="protein sequence ID" value="SHN61304.1"/>
    <property type="molecule type" value="Genomic_DNA"/>
</dbReference>
<reference evidence="2" key="1">
    <citation type="submission" date="2016-11" db="EMBL/GenBank/DDBJ databases">
        <authorList>
            <person name="Varghese N."/>
            <person name="Submissions S."/>
        </authorList>
    </citation>
    <scope>NUCLEOTIDE SEQUENCE [LARGE SCALE GENOMIC DNA]</scope>
    <source>
        <strain evidence="2">GAS401</strain>
    </source>
</reference>
<name>A0A1M7SSD1_9BRAD</name>
<gene>
    <name evidence="1" type="ORF">SAMN05444170_0105</name>
</gene>
<accession>A0A1M7SSD1</accession>